<dbReference type="PANTHER" id="PTHR34298:SF2">
    <property type="entry name" value="SEGREGATION AND CONDENSATION PROTEIN B"/>
    <property type="match status" value="1"/>
</dbReference>
<evidence type="ECO:0000256" key="3">
    <source>
        <dbReference type="ARBA" id="ARBA00022829"/>
    </source>
</evidence>
<dbReference type="EMBL" id="JAWMWH010000001">
    <property type="protein sequence ID" value="MEJ6400669.1"/>
    <property type="molecule type" value="Genomic_DNA"/>
</dbReference>
<dbReference type="Proteomes" id="UP001370590">
    <property type="component" value="Unassembled WGS sequence"/>
</dbReference>
<dbReference type="NCBIfam" id="TIGR00281">
    <property type="entry name" value="SMC-Scp complex subunit ScpB"/>
    <property type="match status" value="1"/>
</dbReference>
<sequence length="175" mass="19376">MSNLARVEALLYVTGDAGISIDQLSKVTGLDTKAVQSILEQLTFKYQNDSDSALQIIMYDQHYQMTTKPELSSDLKQLFRDDQHQVLTQATLEGLTIIAYNQPITRVEVDDIRGVNSSAIIQKLVKQGLIKAVGKKDVPGTPLLYATTDLFLNLFGMNSLDDLPPMDLDTDIKGD</sequence>
<keyword evidence="1 5" id="KW-0963">Cytoplasm</keyword>
<evidence type="ECO:0000256" key="5">
    <source>
        <dbReference type="HAMAP-Rule" id="MF_01804"/>
    </source>
</evidence>
<keyword evidence="7" id="KW-1185">Reference proteome</keyword>
<dbReference type="InterPro" id="IPR036390">
    <property type="entry name" value="WH_DNA-bd_sf"/>
</dbReference>
<dbReference type="HAMAP" id="MF_01804">
    <property type="entry name" value="ScpB"/>
    <property type="match status" value="1"/>
</dbReference>
<dbReference type="SUPFAM" id="SSF46785">
    <property type="entry name" value="Winged helix' DNA-binding domain"/>
    <property type="match status" value="2"/>
</dbReference>
<evidence type="ECO:0000256" key="4">
    <source>
        <dbReference type="ARBA" id="ARBA00023306"/>
    </source>
</evidence>
<evidence type="ECO:0000313" key="7">
    <source>
        <dbReference type="Proteomes" id="UP001370590"/>
    </source>
</evidence>
<evidence type="ECO:0000313" key="6">
    <source>
        <dbReference type="EMBL" id="MEJ6400669.1"/>
    </source>
</evidence>
<dbReference type="PIRSF" id="PIRSF019345">
    <property type="entry name" value="ScpB"/>
    <property type="match status" value="1"/>
</dbReference>
<organism evidence="6 7">
    <name type="scientific">Nicoliella lavandulae</name>
    <dbReference type="NCBI Taxonomy" id="3082954"/>
    <lineage>
        <taxon>Bacteria</taxon>
        <taxon>Bacillati</taxon>
        <taxon>Bacillota</taxon>
        <taxon>Bacilli</taxon>
        <taxon>Lactobacillales</taxon>
        <taxon>Lactobacillaceae</taxon>
        <taxon>Nicoliella</taxon>
    </lineage>
</organism>
<evidence type="ECO:0000256" key="1">
    <source>
        <dbReference type="ARBA" id="ARBA00022490"/>
    </source>
</evidence>
<accession>A0ABU8SLC3</accession>
<comment type="function">
    <text evidence="5">Participates in chromosomal partition during cell division. May act via the formation of a condensin-like complex containing Smc and ScpA that pull DNA away from mid-cell into both cell halves.</text>
</comment>
<comment type="subcellular location">
    <subcellularLocation>
        <location evidence="5">Cytoplasm</location>
    </subcellularLocation>
    <text evidence="5">Associated with two foci at the outer edges of the nucleoid region in young cells, and at four foci within both cell halves in older cells.</text>
</comment>
<dbReference type="InterPro" id="IPR036388">
    <property type="entry name" value="WH-like_DNA-bd_sf"/>
</dbReference>
<keyword evidence="3 5" id="KW-0159">Chromosome partition</keyword>
<proteinExistence type="inferred from homology"/>
<comment type="similarity">
    <text evidence="5">Belongs to the ScpB family.</text>
</comment>
<dbReference type="InterPro" id="IPR005234">
    <property type="entry name" value="ScpB_csome_segregation"/>
</dbReference>
<dbReference type="PANTHER" id="PTHR34298">
    <property type="entry name" value="SEGREGATION AND CONDENSATION PROTEIN B"/>
    <property type="match status" value="1"/>
</dbReference>
<keyword evidence="2 5" id="KW-0132">Cell division</keyword>
<reference evidence="6 7" key="1">
    <citation type="submission" date="2023-10" db="EMBL/GenBank/DDBJ databases">
        <title>Nicoliella lavandulae sp. nov. isolated from Lavandula angustifolia flowers.</title>
        <authorList>
            <person name="Alcantara C."/>
            <person name="Zuniga M."/>
            <person name="Landete J.M."/>
            <person name="Monedero V."/>
        </authorList>
    </citation>
    <scope>NUCLEOTIDE SEQUENCE [LARGE SCALE GENOMIC DNA]</scope>
    <source>
        <strain evidence="6 7">Es01</strain>
    </source>
</reference>
<comment type="caution">
    <text evidence="6">The sequence shown here is derived from an EMBL/GenBank/DDBJ whole genome shotgun (WGS) entry which is preliminary data.</text>
</comment>
<name>A0ABU8SLC3_9LACO</name>
<dbReference type="RefSeq" id="WP_339960473.1">
    <property type="nucleotide sequence ID" value="NZ_JAWMWH010000001.1"/>
</dbReference>
<evidence type="ECO:0000256" key="2">
    <source>
        <dbReference type="ARBA" id="ARBA00022618"/>
    </source>
</evidence>
<protein>
    <recommendedName>
        <fullName evidence="5">Segregation and condensation protein B</fullName>
    </recommendedName>
</protein>
<gene>
    <name evidence="5 6" type="primary">scpB</name>
    <name evidence="6" type="ORF">R4146_05785</name>
</gene>
<dbReference type="Pfam" id="PF04079">
    <property type="entry name" value="SMC_ScpB"/>
    <property type="match status" value="1"/>
</dbReference>
<keyword evidence="4 5" id="KW-0131">Cell cycle</keyword>
<dbReference type="Gene3D" id="1.10.10.10">
    <property type="entry name" value="Winged helix-like DNA-binding domain superfamily/Winged helix DNA-binding domain"/>
    <property type="match status" value="2"/>
</dbReference>
<comment type="subunit">
    <text evidence="5">Homodimer. Homodimerization may be required to stabilize the binding of ScpA to the Smc head domains. Component of a cohesin-like complex composed of ScpA, ScpB and the Smc homodimer, in which ScpA and ScpB bind to the head domain of Smc. The presence of the three proteins is required for the association of the complex with DNA.</text>
</comment>